<dbReference type="EMBL" id="BONU01000087">
    <property type="protein sequence ID" value="GIG76823.1"/>
    <property type="molecule type" value="Genomic_DNA"/>
</dbReference>
<dbReference type="GO" id="GO:0009055">
    <property type="term" value="F:electron transfer activity"/>
    <property type="evidence" value="ECO:0007669"/>
    <property type="project" value="InterPro"/>
</dbReference>
<dbReference type="PANTHER" id="PTHR21294:SF8">
    <property type="entry name" value="ELECTRON TRANSFER FLAVOPROTEIN SUBUNIT BETA"/>
    <property type="match status" value="1"/>
</dbReference>
<dbReference type="Gene3D" id="3.40.50.620">
    <property type="entry name" value="HUPs"/>
    <property type="match status" value="1"/>
</dbReference>
<proteinExistence type="inferred from homology"/>
<evidence type="ECO:0000256" key="1">
    <source>
        <dbReference type="ARBA" id="ARBA00001974"/>
    </source>
</evidence>
<keyword evidence="12" id="KW-1185">Reference proteome</keyword>
<dbReference type="InterPro" id="IPR014729">
    <property type="entry name" value="Rossmann-like_a/b/a_fold"/>
</dbReference>
<evidence type="ECO:0000256" key="6">
    <source>
        <dbReference type="ARBA" id="ARBA00022982"/>
    </source>
</evidence>
<dbReference type="RefSeq" id="WP_168079595.1">
    <property type="nucleotide sequence ID" value="NZ_BAAAQJ010000012.1"/>
</dbReference>
<dbReference type="AlphaFoldDB" id="A0A8J3LPE5"/>
<sequence>MKIVVCVKQVVEVPSYVEFGAGGADVDPAFTSRELNDADTYAVEEALRIRDEVGGEVVVVTAGDEGAVEALRRCVAMGADRAVRVWSDGLSVHDPIAVARSLAAAIRDEAADLVFCGVQSSDAAQQSTGPALASALGVPSVSVATKVDVVSGGSGLTVRREFEGGLAEVVELDGPAVITVQTGLNTPRYGSFKEMMKAKKAQIPVVDPGDAGASRVKVRRMFVPASSGGRDIEMIDGGPAQIAARIVQLVREVG</sequence>
<gene>
    <name evidence="11" type="ORF">Pfl04_52270</name>
</gene>
<evidence type="ECO:0000313" key="12">
    <source>
        <dbReference type="Proteomes" id="UP000653674"/>
    </source>
</evidence>
<accession>A0A8J3LPE5</accession>
<organism evidence="11 12">
    <name type="scientific">Planosporangium flavigriseum</name>
    <dbReference type="NCBI Taxonomy" id="373681"/>
    <lineage>
        <taxon>Bacteria</taxon>
        <taxon>Bacillati</taxon>
        <taxon>Actinomycetota</taxon>
        <taxon>Actinomycetes</taxon>
        <taxon>Micromonosporales</taxon>
        <taxon>Micromonosporaceae</taxon>
        <taxon>Planosporangium</taxon>
    </lineage>
</organism>
<comment type="subunit">
    <text evidence="3">Heterodimer of an alpha and a beta subunit.</text>
</comment>
<dbReference type="PIRSF" id="PIRSF000090">
    <property type="entry name" value="Beta-ETF"/>
    <property type="match status" value="1"/>
</dbReference>
<protein>
    <recommendedName>
        <fullName evidence="4">Electron transfer flavoprotein subunit beta</fullName>
    </recommendedName>
    <alternativeName>
        <fullName evidence="8">Electron transfer flavoprotein small subunit</fullName>
    </alternativeName>
</protein>
<dbReference type="SUPFAM" id="SSF52402">
    <property type="entry name" value="Adenine nucleotide alpha hydrolases-like"/>
    <property type="match status" value="1"/>
</dbReference>
<dbReference type="InterPro" id="IPR014730">
    <property type="entry name" value="ETF_a/b_N"/>
</dbReference>
<comment type="cofactor">
    <cofactor evidence="1">
        <name>FAD</name>
        <dbReference type="ChEBI" id="CHEBI:57692"/>
    </cofactor>
</comment>
<evidence type="ECO:0000256" key="9">
    <source>
        <dbReference type="ARBA" id="ARBA00049933"/>
    </source>
</evidence>
<keyword evidence="5" id="KW-0813">Transport</keyword>
<evidence type="ECO:0000256" key="7">
    <source>
        <dbReference type="ARBA" id="ARBA00025649"/>
    </source>
</evidence>
<dbReference type="PANTHER" id="PTHR21294">
    <property type="entry name" value="ELECTRON TRANSFER FLAVOPROTEIN BETA-SUBUNIT"/>
    <property type="match status" value="1"/>
</dbReference>
<dbReference type="Pfam" id="PF01012">
    <property type="entry name" value="ETF"/>
    <property type="match status" value="1"/>
</dbReference>
<dbReference type="InterPro" id="IPR012255">
    <property type="entry name" value="ETF_b"/>
</dbReference>
<comment type="function">
    <text evidence="7">The electron transfer flavoprotein serves as a specific electron acceptor for other dehydrogenases. It transfers the electrons to the main respiratory chain via ETF-ubiquinone oxidoreductase (ETF dehydrogenase).</text>
</comment>
<comment type="cofactor">
    <cofactor evidence="9">
        <name>AMP</name>
        <dbReference type="ChEBI" id="CHEBI:456215"/>
    </cofactor>
</comment>
<evidence type="ECO:0000256" key="2">
    <source>
        <dbReference type="ARBA" id="ARBA00007557"/>
    </source>
</evidence>
<evidence type="ECO:0000256" key="4">
    <source>
        <dbReference type="ARBA" id="ARBA00016797"/>
    </source>
</evidence>
<evidence type="ECO:0000313" key="11">
    <source>
        <dbReference type="EMBL" id="GIG76823.1"/>
    </source>
</evidence>
<dbReference type="Proteomes" id="UP000653674">
    <property type="component" value="Unassembled WGS sequence"/>
</dbReference>
<dbReference type="InterPro" id="IPR000049">
    <property type="entry name" value="ET-Flavoprotein_bsu_CS"/>
</dbReference>
<comment type="similarity">
    <text evidence="2">Belongs to the ETF beta-subunit/FixA family.</text>
</comment>
<dbReference type="CDD" id="cd01714">
    <property type="entry name" value="ETF_beta"/>
    <property type="match status" value="1"/>
</dbReference>
<dbReference type="PROSITE" id="PS01065">
    <property type="entry name" value="ETF_BETA"/>
    <property type="match status" value="1"/>
</dbReference>
<comment type="caution">
    <text evidence="11">The sequence shown here is derived from an EMBL/GenBank/DDBJ whole genome shotgun (WGS) entry which is preliminary data.</text>
</comment>
<dbReference type="InterPro" id="IPR033948">
    <property type="entry name" value="ETF_beta_N"/>
</dbReference>
<evidence type="ECO:0000259" key="10">
    <source>
        <dbReference type="SMART" id="SM00893"/>
    </source>
</evidence>
<reference evidence="11" key="1">
    <citation type="submission" date="2021-01" db="EMBL/GenBank/DDBJ databases">
        <title>Whole genome shotgun sequence of Planosporangium flavigriseum NBRC 105377.</title>
        <authorList>
            <person name="Komaki H."/>
            <person name="Tamura T."/>
        </authorList>
    </citation>
    <scope>NUCLEOTIDE SEQUENCE</scope>
    <source>
        <strain evidence="11">NBRC 105377</strain>
    </source>
</reference>
<evidence type="ECO:0000256" key="5">
    <source>
        <dbReference type="ARBA" id="ARBA00022448"/>
    </source>
</evidence>
<name>A0A8J3LPE5_9ACTN</name>
<evidence type="ECO:0000256" key="8">
    <source>
        <dbReference type="ARBA" id="ARBA00042002"/>
    </source>
</evidence>
<keyword evidence="6" id="KW-0249">Electron transport</keyword>
<feature type="domain" description="Electron transfer flavoprotein alpha/beta-subunit N-terminal" evidence="10">
    <location>
        <begin position="23"/>
        <end position="215"/>
    </location>
</feature>
<dbReference type="SMART" id="SM00893">
    <property type="entry name" value="ETF"/>
    <property type="match status" value="1"/>
</dbReference>
<evidence type="ECO:0000256" key="3">
    <source>
        <dbReference type="ARBA" id="ARBA00011355"/>
    </source>
</evidence>